<organism evidence="1 2">
    <name type="scientific">Aquamicrobium soli</name>
    <dbReference type="NCBI Taxonomy" id="1811518"/>
    <lineage>
        <taxon>Bacteria</taxon>
        <taxon>Pseudomonadati</taxon>
        <taxon>Pseudomonadota</taxon>
        <taxon>Alphaproteobacteria</taxon>
        <taxon>Hyphomicrobiales</taxon>
        <taxon>Phyllobacteriaceae</taxon>
        <taxon>Aquamicrobium</taxon>
    </lineage>
</organism>
<gene>
    <name evidence="1" type="ORF">ACFOHJ_08440</name>
</gene>
<protein>
    <submittedName>
        <fullName evidence="1">Uncharacterized protein</fullName>
    </submittedName>
</protein>
<reference evidence="2" key="1">
    <citation type="journal article" date="2019" name="Int. J. Syst. Evol. Microbiol.">
        <title>The Global Catalogue of Microorganisms (GCM) 10K type strain sequencing project: providing services to taxonomists for standard genome sequencing and annotation.</title>
        <authorList>
            <consortium name="The Broad Institute Genomics Platform"/>
            <consortium name="The Broad Institute Genome Sequencing Center for Infectious Disease"/>
            <person name="Wu L."/>
            <person name="Ma J."/>
        </authorList>
    </citation>
    <scope>NUCLEOTIDE SEQUENCE [LARGE SCALE GENOMIC DNA]</scope>
    <source>
        <strain evidence="2">KCTC 52165</strain>
    </source>
</reference>
<dbReference type="Proteomes" id="UP001595583">
    <property type="component" value="Unassembled WGS sequence"/>
</dbReference>
<name>A0ABV7KAT4_9HYPH</name>
<accession>A0ABV7KAT4</accession>
<sequence length="288" mass="32746">MADLLDWAQSGDMQFDYCLWSYKPLAPTAGKLRSSTLLWQSFEALGAPPRLGEMVRAVRDGIGPLKTVWGVKQKGDAYSWELYFYDYERLERQVSIERVLGALAPYAPSALTLSPKRPYFMFSIDLDAELGRGEREIEEISVYLGNPSGHVSSGLSYQLTRSGLRFDNLYYFFDAKENWEDIVGKVAASAHVDLEGLDISSILWPELADHCGIIVVANKKYNDGVYFSRLPIDPLIWFVERLGYPAAIRDFLVAHRDRLDHMLYDVGIDYRMVDGRLEILKSAYYGVV</sequence>
<comment type="caution">
    <text evidence="1">The sequence shown here is derived from an EMBL/GenBank/DDBJ whole genome shotgun (WGS) entry which is preliminary data.</text>
</comment>
<dbReference type="EMBL" id="JBHRTK010000010">
    <property type="protein sequence ID" value="MFC3206234.1"/>
    <property type="molecule type" value="Genomic_DNA"/>
</dbReference>
<dbReference type="RefSeq" id="WP_378220050.1">
    <property type="nucleotide sequence ID" value="NZ_JBHRTK010000010.1"/>
</dbReference>
<evidence type="ECO:0000313" key="2">
    <source>
        <dbReference type="Proteomes" id="UP001595583"/>
    </source>
</evidence>
<keyword evidence="2" id="KW-1185">Reference proteome</keyword>
<proteinExistence type="predicted"/>
<evidence type="ECO:0000313" key="1">
    <source>
        <dbReference type="EMBL" id="MFC3206234.1"/>
    </source>
</evidence>